<dbReference type="GeneID" id="101493109"/>
<dbReference type="SMART" id="SM00401">
    <property type="entry name" value="ZnF_GATA"/>
    <property type="match status" value="1"/>
</dbReference>
<organism evidence="7 8">
    <name type="scientific">Cicer arietinum</name>
    <name type="common">Chickpea</name>
    <name type="synonym">Garbanzo</name>
    <dbReference type="NCBI Taxonomy" id="3827"/>
    <lineage>
        <taxon>Eukaryota</taxon>
        <taxon>Viridiplantae</taxon>
        <taxon>Streptophyta</taxon>
        <taxon>Embryophyta</taxon>
        <taxon>Tracheophyta</taxon>
        <taxon>Spermatophyta</taxon>
        <taxon>Magnoliopsida</taxon>
        <taxon>eudicotyledons</taxon>
        <taxon>Gunneridae</taxon>
        <taxon>Pentapetalae</taxon>
        <taxon>rosids</taxon>
        <taxon>fabids</taxon>
        <taxon>Fabales</taxon>
        <taxon>Fabaceae</taxon>
        <taxon>Papilionoideae</taxon>
        <taxon>50 kb inversion clade</taxon>
        <taxon>NPAAA clade</taxon>
        <taxon>Hologalegina</taxon>
        <taxon>IRL clade</taxon>
        <taxon>Cicereae</taxon>
        <taxon>Cicer</taxon>
    </lineage>
</organism>
<dbReference type="PANTHER" id="PTHR46855">
    <property type="entry name" value="OSJNBB0038F03.10 PROTEIN"/>
    <property type="match status" value="1"/>
</dbReference>
<dbReference type="PROSITE" id="PS50114">
    <property type="entry name" value="GATA_ZN_FINGER_2"/>
    <property type="match status" value="1"/>
</dbReference>
<evidence type="ECO:0000259" key="6">
    <source>
        <dbReference type="PROSITE" id="PS50114"/>
    </source>
</evidence>
<keyword evidence="1" id="KW-0805">Transcription regulation</keyword>
<dbReference type="GO" id="GO:0043565">
    <property type="term" value="F:sequence-specific DNA binding"/>
    <property type="evidence" value="ECO:0007669"/>
    <property type="project" value="InterPro"/>
</dbReference>
<evidence type="ECO:0000256" key="3">
    <source>
        <dbReference type="ARBA" id="ARBA00023163"/>
    </source>
</evidence>
<dbReference type="GO" id="GO:0006355">
    <property type="term" value="P:regulation of DNA-templated transcription"/>
    <property type="evidence" value="ECO:0007669"/>
    <property type="project" value="InterPro"/>
</dbReference>
<proteinExistence type="predicted"/>
<dbReference type="PANTHER" id="PTHR46855:SF21">
    <property type="entry name" value="GATA ZINC FINGER PROTEIN"/>
    <property type="match status" value="1"/>
</dbReference>
<feature type="domain" description="GATA-type" evidence="6">
    <location>
        <begin position="7"/>
        <end position="40"/>
    </location>
</feature>
<dbReference type="KEGG" id="cam:101493109"/>
<evidence type="ECO:0000256" key="5">
    <source>
        <dbReference type="SAM" id="MobiDB-lite"/>
    </source>
</evidence>
<dbReference type="AlphaFoldDB" id="A0A1S2YGK1"/>
<keyword evidence="4" id="KW-0863">Zinc-finger</keyword>
<accession>A0A1S2YGK1</accession>
<evidence type="ECO:0000313" key="7">
    <source>
        <dbReference type="Proteomes" id="UP000087171"/>
    </source>
</evidence>
<dbReference type="Proteomes" id="UP000087171">
    <property type="component" value="Chromosome Ca6"/>
</dbReference>
<dbReference type="Gene3D" id="3.30.50.10">
    <property type="entry name" value="Erythroid Transcription Factor GATA-1, subunit A"/>
    <property type="match status" value="1"/>
</dbReference>
<dbReference type="RefSeq" id="XP_004504192.1">
    <property type="nucleotide sequence ID" value="XM_004504135.1"/>
</dbReference>
<evidence type="ECO:0000256" key="1">
    <source>
        <dbReference type="ARBA" id="ARBA00023015"/>
    </source>
</evidence>
<evidence type="ECO:0000256" key="4">
    <source>
        <dbReference type="PROSITE-ProRule" id="PRU00094"/>
    </source>
</evidence>
<dbReference type="OrthoDB" id="515401at2759"/>
<feature type="region of interest" description="Disordered" evidence="5">
    <location>
        <begin position="61"/>
        <end position="96"/>
    </location>
</feature>
<dbReference type="PaxDb" id="3827-XP_004504192.1"/>
<dbReference type="eggNOG" id="KOG1601">
    <property type="taxonomic scope" value="Eukaryota"/>
</dbReference>
<dbReference type="Pfam" id="PF00320">
    <property type="entry name" value="GATA"/>
    <property type="match status" value="1"/>
</dbReference>
<dbReference type="InterPro" id="IPR013088">
    <property type="entry name" value="Znf_NHR/GATA"/>
</dbReference>
<dbReference type="SUPFAM" id="SSF57716">
    <property type="entry name" value="Glucocorticoid receptor-like (DNA-binding domain)"/>
    <property type="match status" value="1"/>
</dbReference>
<keyword evidence="4" id="KW-0862">Zinc</keyword>
<sequence length="159" mass="18009">MAKKGPCSHCGIVSAPHWRQGPEEKPVLCNACGIRFKHWGNLHNYTPKHCVPNNLNNHKLVKDNGNTSSNVPDEDSDNGGKNSSNSWIYSKRRSQKGYKKMTPIQKFQKQLFDEWRYHGKAKEEDVLLFQNMNNFIPSNEIGLGAILLKPTEDASSTSR</sequence>
<dbReference type="InterPro" id="IPR044589">
    <property type="entry name" value="GATA26/27"/>
</dbReference>
<evidence type="ECO:0000256" key="2">
    <source>
        <dbReference type="ARBA" id="ARBA00023125"/>
    </source>
</evidence>
<dbReference type="GO" id="GO:0008270">
    <property type="term" value="F:zinc ion binding"/>
    <property type="evidence" value="ECO:0007669"/>
    <property type="project" value="UniProtKB-KW"/>
</dbReference>
<protein>
    <submittedName>
        <fullName evidence="8">GATA transcription factor 26-like</fullName>
    </submittedName>
</protein>
<gene>
    <name evidence="8" type="primary">LOC101493109</name>
</gene>
<keyword evidence="7" id="KW-1185">Reference proteome</keyword>
<keyword evidence="4" id="KW-0479">Metal-binding</keyword>
<dbReference type="InterPro" id="IPR000679">
    <property type="entry name" value="Znf_GATA"/>
</dbReference>
<reference evidence="7" key="1">
    <citation type="journal article" date="2013" name="Nat. Biotechnol.">
        <title>Draft genome sequence of chickpea (Cicer arietinum) provides a resource for trait improvement.</title>
        <authorList>
            <person name="Varshney R.K."/>
            <person name="Song C."/>
            <person name="Saxena R.K."/>
            <person name="Azam S."/>
            <person name="Yu S."/>
            <person name="Sharpe A.G."/>
            <person name="Cannon S."/>
            <person name="Baek J."/>
            <person name="Rosen B.D."/>
            <person name="Tar'an B."/>
            <person name="Millan T."/>
            <person name="Zhang X."/>
            <person name="Ramsay L.D."/>
            <person name="Iwata A."/>
            <person name="Wang Y."/>
            <person name="Nelson W."/>
            <person name="Farmer A.D."/>
            <person name="Gaur P.M."/>
            <person name="Soderlund C."/>
            <person name="Penmetsa R.V."/>
            <person name="Xu C."/>
            <person name="Bharti A.K."/>
            <person name="He W."/>
            <person name="Winter P."/>
            <person name="Zhao S."/>
            <person name="Hane J.K."/>
            <person name="Carrasquilla-Garcia N."/>
            <person name="Condie J.A."/>
            <person name="Upadhyaya H.D."/>
            <person name="Luo M.C."/>
            <person name="Thudi M."/>
            <person name="Gowda C.L."/>
            <person name="Singh N.P."/>
            <person name="Lichtenzveig J."/>
            <person name="Gali K.K."/>
            <person name="Rubio J."/>
            <person name="Nadarajan N."/>
            <person name="Dolezel J."/>
            <person name="Bansal K.C."/>
            <person name="Xu X."/>
            <person name="Edwards D."/>
            <person name="Zhang G."/>
            <person name="Kahl G."/>
            <person name="Gil J."/>
            <person name="Singh K.B."/>
            <person name="Datta S.K."/>
            <person name="Jackson S.A."/>
            <person name="Wang J."/>
            <person name="Cook D.R."/>
        </authorList>
    </citation>
    <scope>NUCLEOTIDE SEQUENCE [LARGE SCALE GENOMIC DNA]</scope>
    <source>
        <strain evidence="7">cv. CDC Frontier</strain>
    </source>
</reference>
<evidence type="ECO:0000313" key="8">
    <source>
        <dbReference type="RefSeq" id="XP_004504192.1"/>
    </source>
</evidence>
<name>A0A1S2YGK1_CICAR</name>
<reference evidence="8" key="2">
    <citation type="submission" date="2025-08" db="UniProtKB">
        <authorList>
            <consortium name="RefSeq"/>
        </authorList>
    </citation>
    <scope>IDENTIFICATION</scope>
    <source>
        <tissue evidence="8">Etiolated seedlings</tissue>
    </source>
</reference>
<dbReference type="CDD" id="cd00202">
    <property type="entry name" value="ZnF_GATA"/>
    <property type="match status" value="1"/>
</dbReference>
<keyword evidence="3" id="KW-0804">Transcription</keyword>
<keyword evidence="2" id="KW-0238">DNA-binding</keyword>